<dbReference type="InterPro" id="IPR045336">
    <property type="entry name" value="MmgE_PrpD_N"/>
</dbReference>
<proteinExistence type="inferred from homology"/>
<dbReference type="InterPro" id="IPR005656">
    <property type="entry name" value="MmgE_PrpD"/>
</dbReference>
<dbReference type="SUPFAM" id="SSF103378">
    <property type="entry name" value="2-methylcitrate dehydratase PrpD"/>
    <property type="match status" value="1"/>
</dbReference>
<evidence type="ECO:0000313" key="4">
    <source>
        <dbReference type="Proteomes" id="UP000275504"/>
    </source>
</evidence>
<evidence type="ECO:0000259" key="2">
    <source>
        <dbReference type="Pfam" id="PF03972"/>
    </source>
</evidence>
<dbReference type="PANTHER" id="PTHR16943:SF8">
    <property type="entry name" value="2-METHYLCITRATE DEHYDRATASE"/>
    <property type="match status" value="1"/>
</dbReference>
<protein>
    <submittedName>
        <fullName evidence="3">MmgE/PrpD family protein</fullName>
    </submittedName>
</protein>
<reference evidence="3 4" key="1">
    <citation type="submission" date="2018-12" db="EMBL/GenBank/DDBJ databases">
        <authorList>
            <consortium name="Pathogen Informatics"/>
        </authorList>
    </citation>
    <scope>NUCLEOTIDE SEQUENCE [LARGE SCALE GENOMIC DNA]</scope>
    <source>
        <strain evidence="3 4">NCTC11951</strain>
    </source>
</reference>
<dbReference type="Gene3D" id="1.10.4100.10">
    <property type="entry name" value="2-methylcitrate dehydratase PrpD"/>
    <property type="match status" value="1"/>
</dbReference>
<dbReference type="PANTHER" id="PTHR16943">
    <property type="entry name" value="2-METHYLCITRATE DEHYDRATASE-RELATED"/>
    <property type="match status" value="1"/>
</dbReference>
<evidence type="ECO:0000313" key="3">
    <source>
        <dbReference type="EMBL" id="VEG60657.1"/>
    </source>
</evidence>
<dbReference type="Pfam" id="PF03972">
    <property type="entry name" value="MmgE_PrpD_N"/>
    <property type="match status" value="1"/>
</dbReference>
<dbReference type="InterPro" id="IPR036148">
    <property type="entry name" value="MmgE/PrpD_sf"/>
</dbReference>
<dbReference type="InterPro" id="IPR042183">
    <property type="entry name" value="MmgE/PrpD_sf_1"/>
</dbReference>
<comment type="similarity">
    <text evidence="1">Belongs to the PrpD family.</text>
</comment>
<dbReference type="GO" id="GO:0016829">
    <property type="term" value="F:lyase activity"/>
    <property type="evidence" value="ECO:0007669"/>
    <property type="project" value="InterPro"/>
</dbReference>
<dbReference type="AlphaFoldDB" id="A0A448J798"/>
<accession>A0A448J798</accession>
<dbReference type="EMBL" id="LR134359">
    <property type="protein sequence ID" value="VEG60657.1"/>
    <property type="molecule type" value="Genomic_DNA"/>
</dbReference>
<sequence>MTIHTKAILHASAILTPLCLSYGFHVSKDAKKIIKAFIVGWEVAARVGIASKGTFHKRGFHTTAIAGIFGSVSASAILLDLNKEQIINALGLAGSFASGINEFLSNGSNSKVLHIANAIKNGIMVAHFAKNNMSGPL</sequence>
<dbReference type="Proteomes" id="UP000275504">
    <property type="component" value="Chromosome"/>
</dbReference>
<evidence type="ECO:0000256" key="1">
    <source>
        <dbReference type="ARBA" id="ARBA00006174"/>
    </source>
</evidence>
<organism evidence="3 4">
    <name type="scientific">Campylobacter jejuni subsp. doylei</name>
    <dbReference type="NCBI Taxonomy" id="32021"/>
    <lineage>
        <taxon>Bacteria</taxon>
        <taxon>Pseudomonadati</taxon>
        <taxon>Campylobacterota</taxon>
        <taxon>Epsilonproteobacteria</taxon>
        <taxon>Campylobacterales</taxon>
        <taxon>Campylobacteraceae</taxon>
        <taxon>Campylobacter</taxon>
    </lineage>
</organism>
<gene>
    <name evidence="3" type="ORF">NCTC11951_00381</name>
</gene>
<feature type="domain" description="MmgE/PrpD N-terminal" evidence="2">
    <location>
        <begin position="3"/>
        <end position="136"/>
    </location>
</feature>
<name>A0A448J798_CAMJU</name>